<dbReference type="PROSITE" id="PS51767">
    <property type="entry name" value="PEPTIDASE_A1"/>
    <property type="match status" value="1"/>
</dbReference>
<evidence type="ECO:0000259" key="4">
    <source>
        <dbReference type="PROSITE" id="PS51767"/>
    </source>
</evidence>
<comment type="similarity">
    <text evidence="1">Belongs to the peptidase A1 family.</text>
</comment>
<name>A0A484M9L8_9ASTE</name>
<dbReference type="InterPro" id="IPR001461">
    <property type="entry name" value="Aspartic_peptidase_A1"/>
</dbReference>
<accession>A0A484M9L8</accession>
<dbReference type="InterPro" id="IPR033121">
    <property type="entry name" value="PEPTIDASE_A1"/>
</dbReference>
<feature type="domain" description="Peptidase A1" evidence="4">
    <location>
        <begin position="100"/>
        <end position="431"/>
    </location>
</feature>
<dbReference type="PANTHER" id="PTHR13683">
    <property type="entry name" value="ASPARTYL PROTEASES"/>
    <property type="match status" value="1"/>
</dbReference>
<dbReference type="EMBL" id="OOIL02002916">
    <property type="protein sequence ID" value="VFQ85335.1"/>
    <property type="molecule type" value="Genomic_DNA"/>
</dbReference>
<dbReference type="OrthoDB" id="2747330at2759"/>
<dbReference type="InterPro" id="IPR032799">
    <property type="entry name" value="TAXi_C"/>
</dbReference>
<dbReference type="SUPFAM" id="SSF50630">
    <property type="entry name" value="Acid proteases"/>
    <property type="match status" value="1"/>
</dbReference>
<dbReference type="Gene3D" id="2.40.70.10">
    <property type="entry name" value="Acid Proteases"/>
    <property type="match status" value="2"/>
</dbReference>
<feature type="transmembrane region" description="Helical" evidence="3">
    <location>
        <begin position="12"/>
        <end position="29"/>
    </location>
</feature>
<dbReference type="Pfam" id="PF14541">
    <property type="entry name" value="TAXi_C"/>
    <property type="match status" value="1"/>
</dbReference>
<sequence length="436" mass="46744">MAANGKGNGNGSFNFLIILLITILIIPMLNKAPIVVCIASNQGDENSAAVSLEVVHRLRLTDNRGLGQLAGLQSTRRSQPKYYSANLPVTHKSRNVLGSHSVQVWLGSTHTPLTLVLDTGSDVTWTQCQPCDRHRHRCYNQAGPIFDPKKSTTYSAVTDKARCGPGPCEYGVEYTDDSFSFGTVSTDNLTLSRGVVVSKFLFGCGRNNTLGGHDDAGLMGLGNTELSFVSQTSQRFRRKFSYCLNTEQGGGTGHLTFGGGARGGSIKYTELLHDYSGSGFYLVDMVGINLNGVQLPISSAVFGNGTFVDSGRSVSVLPLEAYRVLNDSFAKTMGRKYRRAEGDGVLESCYDLSVAAAADIPKVSFRFGGGVVVDLNPASVVVDVTGDPRRSRACLAFVPDYSPDQMGVFGNYQQQTLEMVYDVAGGKLGFGQNGCT</sequence>
<evidence type="ECO:0000256" key="3">
    <source>
        <dbReference type="SAM" id="Phobius"/>
    </source>
</evidence>
<gene>
    <name evidence="5" type="ORF">CCAM_LOCUS27111</name>
</gene>
<dbReference type="GO" id="GO:0006508">
    <property type="term" value="P:proteolysis"/>
    <property type="evidence" value="ECO:0007669"/>
    <property type="project" value="InterPro"/>
</dbReference>
<keyword evidence="3" id="KW-1133">Transmembrane helix</keyword>
<reference evidence="5 6" key="1">
    <citation type="submission" date="2018-04" db="EMBL/GenBank/DDBJ databases">
        <authorList>
            <person name="Vogel A."/>
        </authorList>
    </citation>
    <scope>NUCLEOTIDE SEQUENCE [LARGE SCALE GENOMIC DNA]</scope>
</reference>
<dbReference type="Pfam" id="PF14543">
    <property type="entry name" value="TAXi_N"/>
    <property type="match status" value="1"/>
</dbReference>
<dbReference type="GO" id="GO:0004190">
    <property type="term" value="F:aspartic-type endopeptidase activity"/>
    <property type="evidence" value="ECO:0007669"/>
    <property type="project" value="InterPro"/>
</dbReference>
<dbReference type="AlphaFoldDB" id="A0A484M9L8"/>
<evidence type="ECO:0000256" key="2">
    <source>
        <dbReference type="PIRSR" id="PIRSR601461-1"/>
    </source>
</evidence>
<keyword evidence="6" id="KW-1185">Reference proteome</keyword>
<feature type="active site" evidence="2">
    <location>
        <position position="118"/>
    </location>
</feature>
<feature type="active site" evidence="2">
    <location>
        <position position="309"/>
    </location>
</feature>
<evidence type="ECO:0000313" key="5">
    <source>
        <dbReference type="EMBL" id="VFQ85335.1"/>
    </source>
</evidence>
<evidence type="ECO:0000256" key="1">
    <source>
        <dbReference type="ARBA" id="ARBA00007447"/>
    </source>
</evidence>
<dbReference type="InterPro" id="IPR021109">
    <property type="entry name" value="Peptidase_aspartic_dom_sf"/>
</dbReference>
<organism evidence="5 6">
    <name type="scientific">Cuscuta campestris</name>
    <dbReference type="NCBI Taxonomy" id="132261"/>
    <lineage>
        <taxon>Eukaryota</taxon>
        <taxon>Viridiplantae</taxon>
        <taxon>Streptophyta</taxon>
        <taxon>Embryophyta</taxon>
        <taxon>Tracheophyta</taxon>
        <taxon>Spermatophyta</taxon>
        <taxon>Magnoliopsida</taxon>
        <taxon>eudicotyledons</taxon>
        <taxon>Gunneridae</taxon>
        <taxon>Pentapetalae</taxon>
        <taxon>asterids</taxon>
        <taxon>lamiids</taxon>
        <taxon>Solanales</taxon>
        <taxon>Convolvulaceae</taxon>
        <taxon>Cuscuteae</taxon>
        <taxon>Cuscuta</taxon>
        <taxon>Cuscuta subgen. Grammica</taxon>
        <taxon>Cuscuta sect. Cleistogrammica</taxon>
    </lineage>
</organism>
<dbReference type="PANTHER" id="PTHR13683:SF750">
    <property type="entry name" value="ASPARTYL PROTEASE AED1"/>
    <property type="match status" value="1"/>
</dbReference>
<dbReference type="Proteomes" id="UP000595140">
    <property type="component" value="Unassembled WGS sequence"/>
</dbReference>
<keyword evidence="3" id="KW-0472">Membrane</keyword>
<evidence type="ECO:0000313" key="6">
    <source>
        <dbReference type="Proteomes" id="UP000595140"/>
    </source>
</evidence>
<protein>
    <recommendedName>
        <fullName evidence="4">Peptidase A1 domain-containing protein</fullName>
    </recommendedName>
</protein>
<dbReference type="InterPro" id="IPR032861">
    <property type="entry name" value="TAXi_N"/>
</dbReference>
<proteinExistence type="inferred from homology"/>
<keyword evidence="3" id="KW-0812">Transmembrane</keyword>